<dbReference type="AlphaFoldDB" id="A0AA87US36"/>
<reference evidence="3 4" key="1">
    <citation type="submission" date="2019-07" db="EMBL/GenBank/DDBJ databases">
        <title>Whole genome shotgun sequence of Agrococcus baldri NBRC 103055.</title>
        <authorList>
            <person name="Hosoyama A."/>
            <person name="Uohara A."/>
            <person name="Ohji S."/>
            <person name="Ichikawa N."/>
        </authorList>
    </citation>
    <scope>NUCLEOTIDE SEQUENCE [LARGE SCALE GENOMIC DNA]</scope>
    <source>
        <strain evidence="3 4">NBRC 103055</strain>
    </source>
</reference>
<keyword evidence="4" id="KW-1185">Reference proteome</keyword>
<dbReference type="GO" id="GO:0080120">
    <property type="term" value="P:CAAX-box protein maturation"/>
    <property type="evidence" value="ECO:0007669"/>
    <property type="project" value="UniProtKB-ARBA"/>
</dbReference>
<keyword evidence="1" id="KW-1133">Transmembrane helix</keyword>
<organism evidence="3 4">
    <name type="scientific">Agrococcus baldri</name>
    <dbReference type="NCBI Taxonomy" id="153730"/>
    <lineage>
        <taxon>Bacteria</taxon>
        <taxon>Bacillati</taxon>
        <taxon>Actinomycetota</taxon>
        <taxon>Actinomycetes</taxon>
        <taxon>Micrococcales</taxon>
        <taxon>Microbacteriaceae</taxon>
        <taxon>Agrococcus</taxon>
    </lineage>
</organism>
<feature type="domain" description="CAAX prenyl protease 2/Lysostaphin resistance protein A-like" evidence="2">
    <location>
        <begin position="150"/>
        <end position="251"/>
    </location>
</feature>
<protein>
    <submittedName>
        <fullName evidence="3">Abortive infection protein</fullName>
    </submittedName>
</protein>
<dbReference type="EMBL" id="BJUU01000006">
    <property type="protein sequence ID" value="GEK80040.1"/>
    <property type="molecule type" value="Genomic_DNA"/>
</dbReference>
<keyword evidence="1" id="KW-0472">Membrane</keyword>
<feature type="transmembrane region" description="Helical" evidence="1">
    <location>
        <begin position="212"/>
        <end position="231"/>
    </location>
</feature>
<evidence type="ECO:0000256" key="1">
    <source>
        <dbReference type="SAM" id="Phobius"/>
    </source>
</evidence>
<comment type="caution">
    <text evidence="3">The sequence shown here is derived from an EMBL/GenBank/DDBJ whole genome shotgun (WGS) entry which is preliminary data.</text>
</comment>
<accession>A0AA87US36</accession>
<feature type="transmembrane region" description="Helical" evidence="1">
    <location>
        <begin position="93"/>
        <end position="120"/>
    </location>
</feature>
<name>A0AA87US36_9MICO</name>
<dbReference type="PANTHER" id="PTHR35797">
    <property type="entry name" value="PROTEASE-RELATED"/>
    <property type="match status" value="1"/>
</dbReference>
<dbReference type="InterPro" id="IPR042150">
    <property type="entry name" value="MmRce1-like"/>
</dbReference>
<feature type="transmembrane region" description="Helical" evidence="1">
    <location>
        <begin position="15"/>
        <end position="36"/>
    </location>
</feature>
<feature type="transmembrane region" description="Helical" evidence="1">
    <location>
        <begin position="265"/>
        <end position="292"/>
    </location>
</feature>
<dbReference type="Proteomes" id="UP000321749">
    <property type="component" value="Unassembled WGS sequence"/>
</dbReference>
<dbReference type="RefSeq" id="WP_186808167.1">
    <property type="nucleotide sequence ID" value="NZ_BJUU01000006.1"/>
</dbReference>
<dbReference type="PANTHER" id="PTHR35797:SF1">
    <property type="entry name" value="PROTEASE"/>
    <property type="match status" value="1"/>
</dbReference>
<dbReference type="Pfam" id="PF02517">
    <property type="entry name" value="Rce1-like"/>
    <property type="match status" value="1"/>
</dbReference>
<evidence type="ECO:0000259" key="2">
    <source>
        <dbReference type="Pfam" id="PF02517"/>
    </source>
</evidence>
<dbReference type="InterPro" id="IPR003675">
    <property type="entry name" value="Rce1/LyrA-like_dom"/>
</dbReference>
<evidence type="ECO:0000313" key="3">
    <source>
        <dbReference type="EMBL" id="GEK80040.1"/>
    </source>
</evidence>
<evidence type="ECO:0000313" key="4">
    <source>
        <dbReference type="Proteomes" id="UP000321749"/>
    </source>
</evidence>
<feature type="transmembrane region" description="Helical" evidence="1">
    <location>
        <begin position="238"/>
        <end position="259"/>
    </location>
</feature>
<dbReference type="GO" id="GO:0004175">
    <property type="term" value="F:endopeptidase activity"/>
    <property type="evidence" value="ECO:0007669"/>
    <property type="project" value="UniProtKB-ARBA"/>
</dbReference>
<gene>
    <name evidence="3" type="ORF">ABA31_13910</name>
</gene>
<feature type="transmembrane region" description="Helical" evidence="1">
    <location>
        <begin position="140"/>
        <end position="163"/>
    </location>
</feature>
<feature type="transmembrane region" description="Helical" evidence="1">
    <location>
        <begin position="184"/>
        <end position="206"/>
    </location>
</feature>
<feature type="transmembrane region" description="Helical" evidence="1">
    <location>
        <begin position="48"/>
        <end position="72"/>
    </location>
</feature>
<proteinExistence type="predicted"/>
<keyword evidence="1" id="KW-0812">Transmembrane</keyword>
<sequence>MTTQHPPTSLDLARVPWKAVVVFAVLAYALAWLVQLPTWLTGGIASPLFLPMTTVMMATPAIAALVVTFFVLQPAHRARFLGLIPFRPAWRSILVILLAPAVWLALAMAALLLAQALGWVQLDWAMSGIASALPAGLDASAYLVTTLLMLPLAALVSSVPALGEELGWRGFLQSALSPLGFWRMAMLSGVLWGVWHAPVILLGYNFARPDLLGVLSMVAFCLVVGVLLHWLRAVCRNVWVPAVAHGAINAVTGVTLLFLPQGADALLTTVLGVPGWIVIGLVIAVMAVSGLLSARRLGALIPAPRAKPLAPAPVS</sequence>